<dbReference type="Proteomes" id="UP001631969">
    <property type="component" value="Unassembled WGS sequence"/>
</dbReference>
<accession>A0ACC7NZG0</accession>
<comment type="caution">
    <text evidence="1">The sequence shown here is derived from an EMBL/GenBank/DDBJ whole genome shotgun (WGS) entry which is preliminary data.</text>
</comment>
<reference evidence="1" key="1">
    <citation type="submission" date="2024-12" db="EMBL/GenBank/DDBJ databases">
        <authorList>
            <person name="Wu N."/>
        </authorList>
    </citation>
    <scope>NUCLEOTIDE SEQUENCE</scope>
    <source>
        <strain evidence="1">P15</strain>
    </source>
</reference>
<gene>
    <name evidence="1" type="ORF">ACI1P1_17860</name>
</gene>
<evidence type="ECO:0000313" key="1">
    <source>
        <dbReference type="EMBL" id="MFM9330169.1"/>
    </source>
</evidence>
<proteinExistence type="predicted"/>
<dbReference type="EC" id="2.7.7.65" evidence="1"/>
<keyword evidence="2" id="KW-1185">Reference proteome</keyword>
<protein>
    <submittedName>
        <fullName evidence="1">Sensor domain-containing diguanylate cyclase</fullName>
        <ecNumber evidence="1">2.7.7.65</ecNumber>
    </submittedName>
</protein>
<keyword evidence="1" id="KW-0808">Transferase</keyword>
<evidence type="ECO:0000313" key="2">
    <source>
        <dbReference type="Proteomes" id="UP001631969"/>
    </source>
</evidence>
<organism evidence="1 2">
    <name type="scientific">Paenibacillus mesotrionivorans</name>
    <dbReference type="NCBI Taxonomy" id="3160968"/>
    <lineage>
        <taxon>Bacteria</taxon>
        <taxon>Bacillati</taxon>
        <taxon>Bacillota</taxon>
        <taxon>Bacilli</taxon>
        <taxon>Bacillales</taxon>
        <taxon>Paenibacillaceae</taxon>
        <taxon>Paenibacillus</taxon>
    </lineage>
</organism>
<dbReference type="EMBL" id="JBJURJ010000012">
    <property type="protein sequence ID" value="MFM9330169.1"/>
    <property type="molecule type" value="Genomic_DNA"/>
</dbReference>
<keyword evidence="1" id="KW-0548">Nucleotidyltransferase</keyword>
<sequence>MESQSIRREPASEERLRENGAADAAPVSLQLIPDYCDASAALFGNDIQWIALAKAAFSDWAKQAEPVMHAEAKGWFIRDVSGSWLEFREAELFGCAAEELREGLLGLGLEEPGNVLFQLSGERIAQVVLHDCRGNPALLLGMVMREGYPASLDNLMRLALGFPSWLYVHIEKTAGAFLRAERLVEEREARKKDILFQMALDLYSKIDTDEVLGGIIRRINELYPEARIDLLMTQDQPRSGLPVKVLNFTGMDEHVCTRAFMEGKIVIDECLQPGEFQMAVPISGKQGIYGVMHLHSHKGNFGPSDAQIMKVLSSAAGSAFENAKLYEQSNLLVNELRLINELTKQLNQSLKMHDIFNFASAELMQIFKADYCCILQLDQETGKFAVHAANVPAILHETFDENSGFAGMVCKSKEPVIISDYWAKPQAPVSRLMQLTGARSLIVAPLIVHEEAKGAILVAHQQPGFFSYDNYKLLQVLAGHIGLALTNASLHAEVRRMVITDNLTGLYARNFLDEQVGNHQKKDICGSLIVVDIDYFKQVNDTYGHQVGDEILIQVSKIIRSCIRDTDIAARWGGEELAIYLPQVMTEQSLKIAERIRFRVEKDTRPSVTVSCGVSEWHWKDDKISVESLFYRSDMALYKAKHVGRNRIMIG</sequence>
<name>A0ACC7NZG0_9BACL</name>